<evidence type="ECO:0000313" key="2">
    <source>
        <dbReference type="Proteomes" id="UP000054342"/>
    </source>
</evidence>
<reference evidence="1 2" key="1">
    <citation type="submission" date="2015-01" db="EMBL/GenBank/DDBJ databases">
        <title>The Genome Sequence of Exophiala xenobiotica CBS118157.</title>
        <authorList>
            <consortium name="The Broad Institute Genomics Platform"/>
            <person name="Cuomo C."/>
            <person name="de Hoog S."/>
            <person name="Gorbushina A."/>
            <person name="Stielow B."/>
            <person name="Teixiera M."/>
            <person name="Abouelleil A."/>
            <person name="Chapman S.B."/>
            <person name="Priest M."/>
            <person name="Young S.K."/>
            <person name="Wortman J."/>
            <person name="Nusbaum C."/>
            <person name="Birren B."/>
        </authorList>
    </citation>
    <scope>NUCLEOTIDE SEQUENCE [LARGE SCALE GENOMIC DNA]</scope>
    <source>
        <strain evidence="1 2">CBS 118157</strain>
    </source>
</reference>
<dbReference type="OrthoDB" id="3940621at2759"/>
<gene>
    <name evidence="1" type="ORF">PV05_08102</name>
</gene>
<evidence type="ECO:0000313" key="1">
    <source>
        <dbReference type="EMBL" id="KIW52468.1"/>
    </source>
</evidence>
<sequence length="439" mass="51261">MDSRLGAFGPLPREIRGALFKECVNQRTARSLACTSSKIYEELTYFMYDQMALIFDIDPADTSSNVRILNDQGKHWGWKPRRKPIMTSQVHVKEMDETRSMPLEKFKRIVIQLHAPDPQDPGQLVRGWLQITRLLSLLLPQREYHYYFPQSASNFVPGQLNQGYNLPEVCIRVLDTRHFCWTRGKADRRFRRLGVEEKDLADRLYESSRLNTFLIPFRQVRRARSLTVELPKSVVLDQEPMLRAEISLLSELGPLRNVFGQNFEEDSKLCQFESEIDLRLDYEMDFLEGDAARQLRRARFYQICDYTVAAYSRWRWGMTTISDGVDDTKGSRVFGGCEPLLDRETRDLVNEAWIERMKDCAILSPNYVNDRIAWKDYYPGGIPHMGTRKYAAMLAELDRGGPISFEARLRDRECEGCRKAKRRENERWVDDCLSPVGRE</sequence>
<dbReference type="HOGENOM" id="CLU_054793_0_0_1"/>
<dbReference type="AlphaFoldDB" id="A0A0D2EAY5"/>
<accession>A0A0D2EAY5</accession>
<dbReference type="RefSeq" id="XP_013313052.1">
    <property type="nucleotide sequence ID" value="XM_013457598.1"/>
</dbReference>
<keyword evidence="2" id="KW-1185">Reference proteome</keyword>
<dbReference type="GeneID" id="25330010"/>
<proteinExistence type="predicted"/>
<name>A0A0D2EAY5_9EURO</name>
<dbReference type="EMBL" id="KN847321">
    <property type="protein sequence ID" value="KIW52468.1"/>
    <property type="molecule type" value="Genomic_DNA"/>
</dbReference>
<dbReference type="STRING" id="348802.A0A0D2EAY5"/>
<dbReference type="Proteomes" id="UP000054342">
    <property type="component" value="Unassembled WGS sequence"/>
</dbReference>
<protein>
    <submittedName>
        <fullName evidence="1">Uncharacterized protein</fullName>
    </submittedName>
</protein>
<organism evidence="1 2">
    <name type="scientific">Exophiala xenobiotica</name>
    <dbReference type="NCBI Taxonomy" id="348802"/>
    <lineage>
        <taxon>Eukaryota</taxon>
        <taxon>Fungi</taxon>
        <taxon>Dikarya</taxon>
        <taxon>Ascomycota</taxon>
        <taxon>Pezizomycotina</taxon>
        <taxon>Eurotiomycetes</taxon>
        <taxon>Chaetothyriomycetidae</taxon>
        <taxon>Chaetothyriales</taxon>
        <taxon>Herpotrichiellaceae</taxon>
        <taxon>Exophiala</taxon>
    </lineage>
</organism>